<keyword evidence="2" id="KW-1133">Transmembrane helix</keyword>
<evidence type="ECO:0000256" key="1">
    <source>
        <dbReference type="SAM" id="MobiDB-lite"/>
    </source>
</evidence>
<accession>A0A9P5NWG7</accession>
<dbReference type="EMBL" id="JADNYJ010000010">
    <property type="protein sequence ID" value="KAF8909037.1"/>
    <property type="molecule type" value="Genomic_DNA"/>
</dbReference>
<keyword evidence="2" id="KW-0812">Transmembrane</keyword>
<protein>
    <submittedName>
        <fullName evidence="3">Uncharacterized protein</fullName>
    </submittedName>
</protein>
<evidence type="ECO:0000313" key="4">
    <source>
        <dbReference type="Proteomes" id="UP000724874"/>
    </source>
</evidence>
<feature type="region of interest" description="Disordered" evidence="1">
    <location>
        <begin position="131"/>
        <end position="218"/>
    </location>
</feature>
<dbReference type="AlphaFoldDB" id="A0A9P5NWG7"/>
<gene>
    <name evidence="3" type="ORF">CPB84DRAFT_1843379</name>
</gene>
<proteinExistence type="predicted"/>
<feature type="transmembrane region" description="Helical" evidence="2">
    <location>
        <begin position="20"/>
        <end position="42"/>
    </location>
</feature>
<reference evidence="3" key="1">
    <citation type="submission" date="2020-11" db="EMBL/GenBank/DDBJ databases">
        <authorList>
            <consortium name="DOE Joint Genome Institute"/>
            <person name="Ahrendt S."/>
            <person name="Riley R."/>
            <person name="Andreopoulos W."/>
            <person name="LaButti K."/>
            <person name="Pangilinan J."/>
            <person name="Ruiz-duenas F.J."/>
            <person name="Barrasa J.M."/>
            <person name="Sanchez-Garcia M."/>
            <person name="Camarero S."/>
            <person name="Miyauchi S."/>
            <person name="Serrano A."/>
            <person name="Linde D."/>
            <person name="Babiker R."/>
            <person name="Drula E."/>
            <person name="Ayuso-Fernandez I."/>
            <person name="Pacheco R."/>
            <person name="Padilla G."/>
            <person name="Ferreira P."/>
            <person name="Barriuso J."/>
            <person name="Kellner H."/>
            <person name="Castanera R."/>
            <person name="Alfaro M."/>
            <person name="Ramirez L."/>
            <person name="Pisabarro A.G."/>
            <person name="Kuo A."/>
            <person name="Tritt A."/>
            <person name="Lipzen A."/>
            <person name="He G."/>
            <person name="Yan M."/>
            <person name="Ng V."/>
            <person name="Cullen D."/>
            <person name="Martin F."/>
            <person name="Rosso M.-N."/>
            <person name="Henrissat B."/>
            <person name="Hibbett D."/>
            <person name="Martinez A.T."/>
            <person name="Grigoriev I.V."/>
        </authorList>
    </citation>
    <scope>NUCLEOTIDE SEQUENCE</scope>
    <source>
        <strain evidence="3">AH 44721</strain>
    </source>
</reference>
<name>A0A9P5NWG7_GYMJU</name>
<evidence type="ECO:0000313" key="3">
    <source>
        <dbReference type="EMBL" id="KAF8909037.1"/>
    </source>
</evidence>
<keyword evidence="2" id="KW-0472">Membrane</keyword>
<evidence type="ECO:0000256" key="2">
    <source>
        <dbReference type="SAM" id="Phobius"/>
    </source>
</evidence>
<keyword evidence="4" id="KW-1185">Reference proteome</keyword>
<organism evidence="3 4">
    <name type="scientific">Gymnopilus junonius</name>
    <name type="common">Spectacular rustgill mushroom</name>
    <name type="synonym">Gymnopilus spectabilis subsp. junonius</name>
    <dbReference type="NCBI Taxonomy" id="109634"/>
    <lineage>
        <taxon>Eukaryota</taxon>
        <taxon>Fungi</taxon>
        <taxon>Dikarya</taxon>
        <taxon>Basidiomycota</taxon>
        <taxon>Agaricomycotina</taxon>
        <taxon>Agaricomycetes</taxon>
        <taxon>Agaricomycetidae</taxon>
        <taxon>Agaricales</taxon>
        <taxon>Agaricineae</taxon>
        <taxon>Hymenogastraceae</taxon>
        <taxon>Gymnopilus</taxon>
    </lineage>
</organism>
<dbReference type="Proteomes" id="UP000724874">
    <property type="component" value="Unassembled WGS sequence"/>
</dbReference>
<comment type="caution">
    <text evidence="3">The sequence shown here is derived from an EMBL/GenBank/DDBJ whole genome shotgun (WGS) entry which is preliminary data.</text>
</comment>
<sequence>MTLALLRFLDDAPSTTADFSGYSIITAVNVLVIAGTLIISAVPFGEPSMPLVHVPRVGDTDLDDDRIEEDKDDVDEVLAISTLELLPPLPMATLTSIDWEHHDKHQGYETRYHLIYPPQLYNIPTKCHSQPPPLEFSSPTSHVLHLPPLGDNIPTTDSLPLDPLQPPSPLDFSSCHLTEHEPTETAHPQRACGGKLPSLLSPLDRPPSPSPPTSVSSSLAWQASAILSPAVTPLPSSDPQ</sequence>